<keyword evidence="2 8" id="KW-0479">Metal-binding</keyword>
<dbReference type="Pfam" id="PF13912">
    <property type="entry name" value="zf-C2H2_6"/>
    <property type="match status" value="1"/>
</dbReference>
<dbReference type="PROSITE" id="PS51915">
    <property type="entry name" value="ZAD"/>
    <property type="match status" value="1"/>
</dbReference>
<feature type="domain" description="ZAD" evidence="11">
    <location>
        <begin position="9"/>
        <end position="84"/>
    </location>
</feature>
<dbReference type="PROSITE" id="PS00028">
    <property type="entry name" value="ZINC_FINGER_C2H2_1"/>
    <property type="match status" value="9"/>
</dbReference>
<feature type="region of interest" description="Disordered" evidence="9">
    <location>
        <begin position="130"/>
        <end position="190"/>
    </location>
</feature>
<dbReference type="InParanoid" id="A0A194QNN0"/>
<protein>
    <submittedName>
        <fullName evidence="12">Zinc finger protein 836</fullName>
    </submittedName>
</protein>
<feature type="region of interest" description="Disordered" evidence="9">
    <location>
        <begin position="276"/>
        <end position="382"/>
    </location>
</feature>
<dbReference type="SMART" id="SM00355">
    <property type="entry name" value="ZnF_C2H2"/>
    <property type="match status" value="10"/>
</dbReference>
<feature type="compositionally biased region" description="Basic and acidic residues" evidence="9">
    <location>
        <begin position="331"/>
        <end position="349"/>
    </location>
</feature>
<dbReference type="GO" id="GO:0008270">
    <property type="term" value="F:zinc ion binding"/>
    <property type="evidence" value="ECO:0007669"/>
    <property type="project" value="UniProtKB-UniRule"/>
</dbReference>
<feature type="domain" description="C2H2-type" evidence="10">
    <location>
        <begin position="727"/>
        <end position="755"/>
    </location>
</feature>
<dbReference type="SMART" id="SM00384">
    <property type="entry name" value="AT_hook"/>
    <property type="match status" value="3"/>
</dbReference>
<evidence type="ECO:0000313" key="12">
    <source>
        <dbReference type="EMBL" id="KPJ07122.1"/>
    </source>
</evidence>
<dbReference type="FunFam" id="3.30.160.60:FF:000005">
    <property type="entry name" value="Zinc finger protein 14 homolog"/>
    <property type="match status" value="1"/>
</dbReference>
<feature type="binding site" evidence="8">
    <location>
        <position position="60"/>
    </location>
    <ligand>
        <name>Zn(2+)</name>
        <dbReference type="ChEBI" id="CHEBI:29105"/>
    </ligand>
</feature>
<keyword evidence="3" id="KW-0677">Repeat</keyword>
<feature type="binding site" evidence="8">
    <location>
        <position position="57"/>
    </location>
    <ligand>
        <name>Zn(2+)</name>
        <dbReference type="ChEBI" id="CHEBI:29105"/>
    </ligand>
</feature>
<dbReference type="GO" id="GO:0005634">
    <property type="term" value="C:nucleus"/>
    <property type="evidence" value="ECO:0007669"/>
    <property type="project" value="UniProtKB-SubCell"/>
</dbReference>
<evidence type="ECO:0000256" key="3">
    <source>
        <dbReference type="ARBA" id="ARBA00022737"/>
    </source>
</evidence>
<feature type="domain" description="C2H2-type" evidence="10">
    <location>
        <begin position="811"/>
        <end position="838"/>
    </location>
</feature>
<feature type="compositionally biased region" description="Basic residues" evidence="9">
    <location>
        <begin position="281"/>
        <end position="290"/>
    </location>
</feature>
<dbReference type="EMBL" id="KQ461191">
    <property type="protein sequence ID" value="KPJ07122.1"/>
    <property type="molecule type" value="Genomic_DNA"/>
</dbReference>
<evidence type="ECO:0000256" key="8">
    <source>
        <dbReference type="PROSITE-ProRule" id="PRU01263"/>
    </source>
</evidence>
<feature type="binding site" evidence="8">
    <location>
        <position position="11"/>
    </location>
    <ligand>
        <name>Zn(2+)</name>
        <dbReference type="ChEBI" id="CHEBI:29105"/>
    </ligand>
</feature>
<evidence type="ECO:0000256" key="9">
    <source>
        <dbReference type="SAM" id="MobiDB-lite"/>
    </source>
</evidence>
<dbReference type="SUPFAM" id="SSF57667">
    <property type="entry name" value="beta-beta-alpha zinc fingers"/>
    <property type="match status" value="6"/>
</dbReference>
<dbReference type="Pfam" id="PF00096">
    <property type="entry name" value="zf-C2H2"/>
    <property type="match status" value="4"/>
</dbReference>
<dbReference type="GO" id="GO:0003677">
    <property type="term" value="F:DNA binding"/>
    <property type="evidence" value="ECO:0007669"/>
    <property type="project" value="InterPro"/>
</dbReference>
<evidence type="ECO:0000256" key="7">
    <source>
        <dbReference type="PROSITE-ProRule" id="PRU00042"/>
    </source>
</evidence>
<dbReference type="FunFam" id="3.30.160.60:FF:000145">
    <property type="entry name" value="Zinc finger protein 574"/>
    <property type="match status" value="1"/>
</dbReference>
<dbReference type="PANTHER" id="PTHR24394">
    <property type="entry name" value="ZINC FINGER PROTEIN"/>
    <property type="match status" value="1"/>
</dbReference>
<keyword evidence="5 8" id="KW-0862">Zinc</keyword>
<keyword evidence="4 7" id="KW-0863">Zinc-finger</keyword>
<evidence type="ECO:0000256" key="4">
    <source>
        <dbReference type="ARBA" id="ARBA00022771"/>
    </source>
</evidence>
<dbReference type="FunFam" id="3.30.160.60:FF:000264">
    <property type="entry name" value="Zinc finger protein 236"/>
    <property type="match status" value="1"/>
</dbReference>
<dbReference type="InterPro" id="IPR013087">
    <property type="entry name" value="Znf_C2H2_type"/>
</dbReference>
<evidence type="ECO:0000313" key="13">
    <source>
        <dbReference type="Proteomes" id="UP000053240"/>
    </source>
</evidence>
<sequence length="1141" mass="127197">MEVFLYNSTVCRLCGEENDNGNLLYSNEENGQNLSEIINTYLPIKVSDDGHLPRTICPGCTIQLEASVEFLNLIINGQKVIRELYQREKEYKKSYTSSNEPDIITEKIIYEINTGNGVYQLEHPISLQVAGLEKPKRKRGRPPKTQKSPEELAEKDALKEQEKSKNEGNDSDGTAGKRRRKTPTRFKEVVQVSDDGHLPRTICPGCTIQLEASVEFLNLIINGQKVIRELYQREKEYKKSYTSSNEPDIITEKIIYEINTGNGVYQLEHPISLQVAGLEKPKRKRGRPPKTQKSPEELAEKDALKEQEKSKNEGNDSDGTAGKRRRKTPTRFKEVVQGKELERIFKEEGMTDGEDSDSEKKVSVEQSPTAPETKEPQVIGHLEQSGELVVVLKGKGRGRPKGRHRQTREQCMICGMMFSSNGRYMSHIAQHGPVLYQCTQCSETFATRLRFCDHQTETKHVGQNIVQCKDVSKSSEKCLKSGNNEKTVENVVETTQPVSNTVTVVNVDSIVSGDTQTQAPEVLPDLNTTTAVTSDETKKKDNEDIVKVEETEVVEESSPADNGDEVSAGDKSGNNEKTMENVVEITQPVSNTVTVVNVDSIVSGDTQTQAPEVLPDLNTTAAVTSEETKKKDNEDIVKVEETEIEESSPVADNGDEASAGDVKTKLKCNHCNKEFSSRQAKSMHNKAVHQGEKPYKCAECGAAFGYPRSLSLHRISHRRHKLSGKGYACDLCGKVLSHPSSVVYHKQAAHAEQRYVCGTCGKHFRHKQLLQRHQLVHSQLRPFRCKLCNASFKTKANMANHQMLHTGIKKYSCEICKQKFSHRTSLTLHMRWHTGVKPYECSVCGKSFSQKGNLSEHERIHTGEKPYQCALCSRRFTTSSQHRLHLRRHGPDRDRTAQCTHCSYRMPSRGLVSGSVREAGGGSRCLVCGRVPTERPPQRPPQRPLRKIIPASEKPPIQTSKQISLLVSESEPVSPGVGVQTELDAELDAELGVQLDTELGGDNDGVVYIAYDVDEPSTSLHLPEELYSGTPLLGTQSELTQSLDLQPDIDNEHREHLPVTDEHGNQLHFTMQDGTRLAITSADGKSLQVVTQDGQTIPVEINGFDDEEELLGPETVVHQLNLQKSVNSKAAPNLAQYYTLV</sequence>
<evidence type="ECO:0000256" key="1">
    <source>
        <dbReference type="ARBA" id="ARBA00004123"/>
    </source>
</evidence>
<dbReference type="GO" id="GO:0000981">
    <property type="term" value="F:DNA-binding transcription factor activity, RNA polymerase II-specific"/>
    <property type="evidence" value="ECO:0007669"/>
    <property type="project" value="TreeGrafter"/>
</dbReference>
<gene>
    <name evidence="12" type="ORF">RR48_07969</name>
</gene>
<comment type="subcellular location">
    <subcellularLocation>
        <location evidence="1">Nucleus</location>
    </subcellularLocation>
</comment>
<organism evidence="12 13">
    <name type="scientific">Papilio machaon</name>
    <name type="common">Old World swallowtail butterfly</name>
    <dbReference type="NCBI Taxonomy" id="76193"/>
    <lineage>
        <taxon>Eukaryota</taxon>
        <taxon>Metazoa</taxon>
        <taxon>Ecdysozoa</taxon>
        <taxon>Arthropoda</taxon>
        <taxon>Hexapoda</taxon>
        <taxon>Insecta</taxon>
        <taxon>Pterygota</taxon>
        <taxon>Neoptera</taxon>
        <taxon>Endopterygota</taxon>
        <taxon>Lepidoptera</taxon>
        <taxon>Glossata</taxon>
        <taxon>Ditrysia</taxon>
        <taxon>Papilionoidea</taxon>
        <taxon>Papilionidae</taxon>
        <taxon>Papilioninae</taxon>
        <taxon>Papilio</taxon>
    </lineage>
</organism>
<dbReference type="Gene3D" id="3.40.1800.20">
    <property type="match status" value="1"/>
</dbReference>
<reference evidence="12 13" key="1">
    <citation type="journal article" date="2015" name="Nat. Commun.">
        <title>Outbred genome sequencing and CRISPR/Cas9 gene editing in butterflies.</title>
        <authorList>
            <person name="Li X."/>
            <person name="Fan D."/>
            <person name="Zhang W."/>
            <person name="Liu G."/>
            <person name="Zhang L."/>
            <person name="Zhao L."/>
            <person name="Fang X."/>
            <person name="Chen L."/>
            <person name="Dong Y."/>
            <person name="Chen Y."/>
            <person name="Ding Y."/>
            <person name="Zhao R."/>
            <person name="Feng M."/>
            <person name="Zhu Y."/>
            <person name="Feng Y."/>
            <person name="Jiang X."/>
            <person name="Zhu D."/>
            <person name="Xiang H."/>
            <person name="Feng X."/>
            <person name="Li S."/>
            <person name="Wang J."/>
            <person name="Zhang G."/>
            <person name="Kronforst M.R."/>
            <person name="Wang W."/>
        </authorList>
    </citation>
    <scope>NUCLEOTIDE SEQUENCE [LARGE SCALE GENOMIC DNA]</scope>
    <source>
        <strain evidence="12">Ya'a_city_454_Pm</strain>
        <tissue evidence="12">Whole body</tissue>
    </source>
</reference>
<feature type="domain" description="C2H2-type" evidence="10">
    <location>
        <begin position="867"/>
        <end position="894"/>
    </location>
</feature>
<feature type="binding site" evidence="8">
    <location>
        <position position="14"/>
    </location>
    <ligand>
        <name>Zn(2+)</name>
        <dbReference type="ChEBI" id="CHEBI:29105"/>
    </ligand>
</feature>
<dbReference type="AlphaFoldDB" id="A0A194QNN0"/>
<dbReference type="InterPro" id="IPR017956">
    <property type="entry name" value="AT_hook_DNA-bd_motif"/>
</dbReference>
<feature type="region of interest" description="Disordered" evidence="9">
    <location>
        <begin position="551"/>
        <end position="576"/>
    </location>
</feature>
<dbReference type="FunFam" id="3.30.160.60:FF:000446">
    <property type="entry name" value="Zinc finger protein"/>
    <property type="match status" value="1"/>
</dbReference>
<evidence type="ECO:0000259" key="10">
    <source>
        <dbReference type="PROSITE" id="PS50157"/>
    </source>
</evidence>
<name>A0A194QNN0_PAPMA</name>
<feature type="compositionally biased region" description="Basic and acidic residues" evidence="9">
    <location>
        <begin position="147"/>
        <end position="168"/>
    </location>
</feature>
<evidence type="ECO:0000256" key="2">
    <source>
        <dbReference type="ARBA" id="ARBA00022723"/>
    </source>
</evidence>
<dbReference type="SUPFAM" id="SSF57716">
    <property type="entry name" value="Glucocorticoid receptor-like (DNA-binding domain)"/>
    <property type="match status" value="1"/>
</dbReference>
<dbReference type="InterPro" id="IPR012934">
    <property type="entry name" value="Znf_AD"/>
</dbReference>
<feature type="domain" description="C2H2-type" evidence="10">
    <location>
        <begin position="783"/>
        <end position="810"/>
    </location>
</feature>
<dbReference type="PANTHER" id="PTHR24394:SF44">
    <property type="entry name" value="ZINC FINGER PROTEIN 271-LIKE"/>
    <property type="match status" value="1"/>
</dbReference>
<dbReference type="SMART" id="SM00868">
    <property type="entry name" value="zf-AD"/>
    <property type="match status" value="2"/>
</dbReference>
<accession>A0A194QNN0</accession>
<feature type="domain" description="C2H2-type" evidence="10">
    <location>
        <begin position="666"/>
        <end position="694"/>
    </location>
</feature>
<proteinExistence type="predicted"/>
<dbReference type="Proteomes" id="UP000053240">
    <property type="component" value="Unassembled WGS sequence"/>
</dbReference>
<keyword evidence="6" id="KW-0539">Nucleus</keyword>
<feature type="domain" description="C2H2-type" evidence="10">
    <location>
        <begin position="695"/>
        <end position="722"/>
    </location>
</feature>
<dbReference type="PRINTS" id="PR00929">
    <property type="entry name" value="ATHOOK"/>
</dbReference>
<dbReference type="Pfam" id="PF07776">
    <property type="entry name" value="zf-AD"/>
    <property type="match status" value="1"/>
</dbReference>
<evidence type="ECO:0000256" key="6">
    <source>
        <dbReference type="ARBA" id="ARBA00023242"/>
    </source>
</evidence>
<dbReference type="FunFam" id="3.30.160.60:FF:001498">
    <property type="entry name" value="Zinc finger protein 404"/>
    <property type="match status" value="1"/>
</dbReference>
<keyword evidence="13" id="KW-1185">Reference proteome</keyword>
<dbReference type="Gene3D" id="3.30.160.60">
    <property type="entry name" value="Classic Zinc Finger"/>
    <property type="match status" value="7"/>
</dbReference>
<dbReference type="InterPro" id="IPR036236">
    <property type="entry name" value="Znf_C2H2_sf"/>
</dbReference>
<feature type="domain" description="C2H2-type" evidence="10">
    <location>
        <begin position="755"/>
        <end position="782"/>
    </location>
</feature>
<feature type="compositionally biased region" description="Basic residues" evidence="9">
    <location>
        <begin position="135"/>
        <end position="144"/>
    </location>
</feature>
<feature type="compositionally biased region" description="Basic and acidic residues" evidence="9">
    <location>
        <begin position="293"/>
        <end position="314"/>
    </location>
</feature>
<feature type="domain" description="C2H2-type" evidence="10">
    <location>
        <begin position="839"/>
        <end position="866"/>
    </location>
</feature>
<feature type="domain" description="C2H2-type" evidence="10">
    <location>
        <begin position="436"/>
        <end position="465"/>
    </location>
</feature>
<evidence type="ECO:0000256" key="5">
    <source>
        <dbReference type="ARBA" id="ARBA00022833"/>
    </source>
</evidence>
<evidence type="ECO:0000259" key="11">
    <source>
        <dbReference type="PROSITE" id="PS51915"/>
    </source>
</evidence>
<dbReference type="PROSITE" id="PS50157">
    <property type="entry name" value="ZINC_FINGER_C2H2_2"/>
    <property type="match status" value="9"/>
</dbReference>